<evidence type="ECO:0000313" key="2">
    <source>
        <dbReference type="Proteomes" id="UP001165960"/>
    </source>
</evidence>
<comment type="caution">
    <text evidence="1">The sequence shown here is derived from an EMBL/GenBank/DDBJ whole genome shotgun (WGS) entry which is preliminary data.</text>
</comment>
<accession>A0ACC2RT08</accession>
<dbReference type="Proteomes" id="UP001165960">
    <property type="component" value="Unassembled WGS sequence"/>
</dbReference>
<sequence length="200" mass="22255">MQQPGKRKCRALLVCLQGDGTLHVFSPCLAPSDLVPLVVPVVSPFTPTCTPWLLAGLMLMDLNAYFPQMSPVSPLWSPLQAAVPVLHWAASWCFISPGWEPDLVSLAPLSHNNTQHFAFMTLLKFKQNSRPLQTYVEEFTKLQTRAMLVNKLAAILFRKGMNPGLKDLLKYPPNCVRRTDCALLRQSLNQETHGTAPHGP</sequence>
<evidence type="ECO:0000313" key="1">
    <source>
        <dbReference type="EMBL" id="KAJ9053153.1"/>
    </source>
</evidence>
<name>A0ACC2RT08_9FUNG</name>
<dbReference type="EMBL" id="QTSX02006553">
    <property type="protein sequence ID" value="KAJ9053153.1"/>
    <property type="molecule type" value="Genomic_DNA"/>
</dbReference>
<proteinExistence type="predicted"/>
<organism evidence="1 2">
    <name type="scientific">Entomophthora muscae</name>
    <dbReference type="NCBI Taxonomy" id="34485"/>
    <lineage>
        <taxon>Eukaryota</taxon>
        <taxon>Fungi</taxon>
        <taxon>Fungi incertae sedis</taxon>
        <taxon>Zoopagomycota</taxon>
        <taxon>Entomophthoromycotina</taxon>
        <taxon>Entomophthoromycetes</taxon>
        <taxon>Entomophthorales</taxon>
        <taxon>Entomophthoraceae</taxon>
        <taxon>Entomophthora</taxon>
    </lineage>
</organism>
<reference evidence="1" key="1">
    <citation type="submission" date="2022-04" db="EMBL/GenBank/DDBJ databases">
        <title>Genome of the entomopathogenic fungus Entomophthora muscae.</title>
        <authorList>
            <person name="Elya C."/>
            <person name="Lovett B.R."/>
            <person name="Lee E."/>
            <person name="Macias A.M."/>
            <person name="Hajek A.E."/>
            <person name="De Bivort B.L."/>
            <person name="Kasson M.T."/>
            <person name="De Fine Licht H.H."/>
            <person name="Stajich J.E."/>
        </authorList>
    </citation>
    <scope>NUCLEOTIDE SEQUENCE</scope>
    <source>
        <strain evidence="1">Berkeley</strain>
    </source>
</reference>
<keyword evidence="2" id="KW-1185">Reference proteome</keyword>
<protein>
    <submittedName>
        <fullName evidence="1">Uncharacterized protein</fullName>
    </submittedName>
</protein>
<gene>
    <name evidence="1" type="ORF">DSO57_1027160</name>
</gene>